<sequence>MNVNDNFPDWKEHTDTLIKLFSDQGWKFDELRPQIVLVNNKIRELPNNKNGLHGPWYSLDNYNKKDYSEEVIKHTYLLSDYDRIDGKPIINIYTHVLIQTALLLLEHFSIKTEINGEIVFVFVQEDGTEMDFDIAMKNIFYCALLNETAKWILVDVVDVNDNTWQGSPLKEKDHLHECLTVLFTHWVVNSTVDSRLHKTFEWLFNTLHTKGEYLKYKNFIHKKADETNEDNKIKKNIINCTEIARFKNIIEVEMFKKFFDDNSNFKNLNASGPRGQFLKKDFGL</sequence>
<name>A0A930XWU0_9FLAO</name>
<dbReference type="AlphaFoldDB" id="A0A930XWU0"/>
<dbReference type="EMBL" id="JADHEC010000041">
    <property type="protein sequence ID" value="MBF2709741.1"/>
    <property type="molecule type" value="Genomic_DNA"/>
</dbReference>
<gene>
    <name evidence="1" type="ORF">IR213_14250</name>
</gene>
<evidence type="ECO:0000313" key="2">
    <source>
        <dbReference type="Proteomes" id="UP000646211"/>
    </source>
</evidence>
<reference evidence="1" key="1">
    <citation type="submission" date="2020-11" db="EMBL/GenBank/DDBJ databases">
        <title>Genome of Flavobacterium soyangense.</title>
        <authorList>
            <person name="Liu Q."/>
            <person name="Xin Y.-H."/>
        </authorList>
    </citation>
    <scope>NUCLEOTIDE SEQUENCE</scope>
    <source>
        <strain evidence="1">CGMCC 1.13493</strain>
    </source>
</reference>
<evidence type="ECO:0000313" key="1">
    <source>
        <dbReference type="EMBL" id="MBF2709741.1"/>
    </source>
</evidence>
<organism evidence="1 2">
    <name type="scientific">Flavobacterium soyangense</name>
    <dbReference type="NCBI Taxonomy" id="2023265"/>
    <lineage>
        <taxon>Bacteria</taxon>
        <taxon>Pseudomonadati</taxon>
        <taxon>Bacteroidota</taxon>
        <taxon>Flavobacteriia</taxon>
        <taxon>Flavobacteriales</taxon>
        <taxon>Flavobacteriaceae</taxon>
        <taxon>Flavobacterium</taxon>
    </lineage>
</organism>
<protein>
    <submittedName>
        <fullName evidence="1">Uncharacterized protein</fullName>
    </submittedName>
</protein>
<accession>A0A930XWU0</accession>
<comment type="caution">
    <text evidence="1">The sequence shown here is derived from an EMBL/GenBank/DDBJ whole genome shotgun (WGS) entry which is preliminary data.</text>
</comment>
<dbReference type="Proteomes" id="UP000646211">
    <property type="component" value="Unassembled WGS sequence"/>
</dbReference>
<proteinExistence type="predicted"/>
<keyword evidence="2" id="KW-1185">Reference proteome</keyword>
<dbReference type="RefSeq" id="WP_194312976.1">
    <property type="nucleotide sequence ID" value="NZ_JADHEC010000041.1"/>
</dbReference>